<evidence type="ECO:0000259" key="15">
    <source>
        <dbReference type="PROSITE" id="PS51384"/>
    </source>
</evidence>
<keyword evidence="4" id="KW-0813">Transport</keyword>
<keyword evidence="9" id="KW-0560">Oxidoreductase</keyword>
<dbReference type="InterPro" id="IPR013112">
    <property type="entry name" value="FAD-bd_8"/>
</dbReference>
<feature type="domain" description="FAD-binding FR-type" evidence="15">
    <location>
        <begin position="301"/>
        <end position="412"/>
    </location>
</feature>
<evidence type="ECO:0000256" key="5">
    <source>
        <dbReference type="ARBA" id="ARBA00022475"/>
    </source>
</evidence>
<evidence type="ECO:0000256" key="1">
    <source>
        <dbReference type="ARBA" id="ARBA00004651"/>
    </source>
</evidence>
<keyword evidence="11 14" id="KW-0472">Membrane</keyword>
<comment type="subcellular location">
    <subcellularLocation>
        <location evidence="1">Cell membrane</location>
        <topology evidence="1">Multi-pass membrane protein</topology>
    </subcellularLocation>
</comment>
<dbReference type="Gene3D" id="2.40.30.10">
    <property type="entry name" value="Translation factors"/>
    <property type="match status" value="1"/>
</dbReference>
<dbReference type="GO" id="GO:0015677">
    <property type="term" value="P:copper ion import"/>
    <property type="evidence" value="ECO:0007669"/>
    <property type="project" value="TreeGrafter"/>
</dbReference>
<proteinExistence type="inferred from homology"/>
<keyword evidence="7" id="KW-0249">Electron transport</keyword>
<dbReference type="AlphaFoldDB" id="A0A8H7W2S5"/>
<dbReference type="SFLD" id="SFLDG01168">
    <property type="entry name" value="Ferric_reductase_subgroup_(FRE"/>
    <property type="match status" value="1"/>
</dbReference>
<name>A0A8H7W2S5_9HELO</name>
<reference evidence="16" key="1">
    <citation type="submission" date="2021-02" db="EMBL/GenBank/DDBJ databases">
        <title>Genome sequence Cadophora malorum strain M34.</title>
        <authorList>
            <person name="Stefanovic E."/>
            <person name="Vu D."/>
            <person name="Scully C."/>
            <person name="Dijksterhuis J."/>
            <person name="Roader J."/>
            <person name="Houbraken J."/>
        </authorList>
    </citation>
    <scope>NUCLEOTIDE SEQUENCE</scope>
    <source>
        <strain evidence="16">M34</strain>
    </source>
</reference>
<sequence length="652" mass="73408">MDMNPAWLTYPLALTGSRAFECGDFTEEECSFYMQRWHFWYIADLVFALPTVAFFMCSIGIFIISYFFSSLFLDRTKRRGPRVWQKLIAGTRYLSYRGFHVKSMKWNSAPVGVLMLGAVGAIYFFCMDLVPSPYYWSDEMFGGSPPLATRSGWLALGCMPFLFATATKTNWITLLTGVSHERLQVFHRWIAYAFFILALLHTFPFIVYHIHWHDMQTHFSESLLFYWTGIVAIIAQAWLTFMSHATIRSLGYEFFKIAHFACVIVFMITFFWHCDYTLTSWHYFVATAAIYVPCFVFPWLRTIFEYGFTQQARVSVEENGFTRVAIPAKFNWTPGQHCFLRFTGFGIMQSISSHPFTICSMPSSNEHEPSELVFYIRHQHGFTAKLHQYALNNANASTPVQIDGPYGGISLPKLRNSERLLVIAGGSGAGWCLPFIESFFRISRPSMAANDEEHGHIHRTSDLDEKTDAITDAKASSLNSSHKHSSIAGSLRIVLATRDTDSRLWFERSVASLFTRLSIPSALSSLAQIQVFVTGEAAKRLSMSGKPIENTNRPGSSTSDDNISPSLSNSHSHPLPADADEFVGRPGLVEIIREEAGKAAEAGQELSVYVCGPGTMQNDVRNAVAERNLGILRGGVGSGRGVYLYSEHFSWA</sequence>
<evidence type="ECO:0000256" key="9">
    <source>
        <dbReference type="ARBA" id="ARBA00023002"/>
    </source>
</evidence>
<feature type="region of interest" description="Disordered" evidence="13">
    <location>
        <begin position="543"/>
        <end position="579"/>
    </location>
</feature>
<keyword evidence="17" id="KW-1185">Reference proteome</keyword>
<evidence type="ECO:0000256" key="13">
    <source>
        <dbReference type="SAM" id="MobiDB-lite"/>
    </source>
</evidence>
<dbReference type="SFLD" id="SFLDS00052">
    <property type="entry name" value="Ferric_Reductase_Domain"/>
    <property type="match status" value="1"/>
</dbReference>
<evidence type="ECO:0000256" key="2">
    <source>
        <dbReference type="ARBA" id="ARBA00006278"/>
    </source>
</evidence>
<dbReference type="PROSITE" id="PS51384">
    <property type="entry name" value="FAD_FR"/>
    <property type="match status" value="1"/>
</dbReference>
<keyword evidence="5" id="KW-1003">Cell membrane</keyword>
<dbReference type="GO" id="GO:0006879">
    <property type="term" value="P:intracellular iron ion homeostasis"/>
    <property type="evidence" value="ECO:0007669"/>
    <property type="project" value="TreeGrafter"/>
</dbReference>
<dbReference type="InterPro" id="IPR039261">
    <property type="entry name" value="FNR_nucleotide-bd"/>
</dbReference>
<dbReference type="GO" id="GO:0005886">
    <property type="term" value="C:plasma membrane"/>
    <property type="evidence" value="ECO:0007669"/>
    <property type="project" value="UniProtKB-SubCell"/>
</dbReference>
<dbReference type="GO" id="GO:0052851">
    <property type="term" value="F:ferric-chelate reductase (NADPH) activity"/>
    <property type="evidence" value="ECO:0007669"/>
    <property type="project" value="UniProtKB-EC"/>
</dbReference>
<comment type="caution">
    <text evidence="16">The sequence shown here is derived from an EMBL/GenBank/DDBJ whole genome shotgun (WGS) entry which is preliminary data.</text>
</comment>
<dbReference type="Pfam" id="PF08022">
    <property type="entry name" value="FAD_binding_8"/>
    <property type="match status" value="1"/>
</dbReference>
<feature type="compositionally biased region" description="Low complexity" evidence="13">
    <location>
        <begin position="564"/>
        <end position="576"/>
    </location>
</feature>
<organism evidence="16 17">
    <name type="scientific">Cadophora malorum</name>
    <dbReference type="NCBI Taxonomy" id="108018"/>
    <lineage>
        <taxon>Eukaryota</taxon>
        <taxon>Fungi</taxon>
        <taxon>Dikarya</taxon>
        <taxon>Ascomycota</taxon>
        <taxon>Pezizomycotina</taxon>
        <taxon>Leotiomycetes</taxon>
        <taxon>Helotiales</taxon>
        <taxon>Ploettnerulaceae</taxon>
        <taxon>Cadophora</taxon>
    </lineage>
</organism>
<dbReference type="SUPFAM" id="SSF63380">
    <property type="entry name" value="Riboflavin synthase domain-like"/>
    <property type="match status" value="1"/>
</dbReference>
<dbReference type="PANTHER" id="PTHR32361:SF23">
    <property type="entry name" value="FERRIC-CHELATE REDUCTASE"/>
    <property type="match status" value="1"/>
</dbReference>
<feature type="transmembrane region" description="Helical" evidence="14">
    <location>
        <begin position="111"/>
        <end position="132"/>
    </location>
</feature>
<evidence type="ECO:0000256" key="7">
    <source>
        <dbReference type="ARBA" id="ARBA00022982"/>
    </source>
</evidence>
<evidence type="ECO:0000256" key="4">
    <source>
        <dbReference type="ARBA" id="ARBA00022448"/>
    </source>
</evidence>
<evidence type="ECO:0000313" key="17">
    <source>
        <dbReference type="Proteomes" id="UP000664132"/>
    </source>
</evidence>
<dbReference type="Proteomes" id="UP000664132">
    <property type="component" value="Unassembled WGS sequence"/>
</dbReference>
<evidence type="ECO:0000256" key="3">
    <source>
        <dbReference type="ARBA" id="ARBA00012668"/>
    </source>
</evidence>
<dbReference type="InterPro" id="IPR013130">
    <property type="entry name" value="Fe3_Rdtase_TM_dom"/>
</dbReference>
<feature type="transmembrane region" description="Helical" evidence="14">
    <location>
        <begin position="280"/>
        <end position="300"/>
    </location>
</feature>
<evidence type="ECO:0000313" key="16">
    <source>
        <dbReference type="EMBL" id="KAG4413022.1"/>
    </source>
</evidence>
<feature type="compositionally biased region" description="Polar residues" evidence="13">
    <location>
        <begin position="549"/>
        <end position="563"/>
    </location>
</feature>
<feature type="transmembrane region" description="Helical" evidence="14">
    <location>
        <begin position="189"/>
        <end position="211"/>
    </location>
</feature>
<dbReference type="InterPro" id="IPR051410">
    <property type="entry name" value="Ferric/Cupric_Reductase"/>
</dbReference>
<evidence type="ECO:0000256" key="11">
    <source>
        <dbReference type="ARBA" id="ARBA00023136"/>
    </source>
</evidence>
<dbReference type="EMBL" id="JAFJYH010000337">
    <property type="protein sequence ID" value="KAG4413022.1"/>
    <property type="molecule type" value="Genomic_DNA"/>
</dbReference>
<feature type="transmembrane region" description="Helical" evidence="14">
    <location>
        <begin position="254"/>
        <end position="274"/>
    </location>
</feature>
<evidence type="ECO:0000256" key="6">
    <source>
        <dbReference type="ARBA" id="ARBA00022692"/>
    </source>
</evidence>
<evidence type="ECO:0000256" key="8">
    <source>
        <dbReference type="ARBA" id="ARBA00022989"/>
    </source>
</evidence>
<evidence type="ECO:0000256" key="10">
    <source>
        <dbReference type="ARBA" id="ARBA00023065"/>
    </source>
</evidence>
<dbReference type="InterPro" id="IPR017938">
    <property type="entry name" value="Riboflavin_synthase-like_b-brl"/>
</dbReference>
<dbReference type="PANTHER" id="PTHR32361">
    <property type="entry name" value="FERRIC/CUPRIC REDUCTASE TRANSMEMBRANE COMPONENT"/>
    <property type="match status" value="1"/>
</dbReference>
<keyword evidence="8 14" id="KW-1133">Transmembrane helix</keyword>
<evidence type="ECO:0000256" key="12">
    <source>
        <dbReference type="ARBA" id="ARBA00048483"/>
    </source>
</evidence>
<accession>A0A8H7W2S5</accession>
<comment type="similarity">
    <text evidence="2">Belongs to the ferric reductase (FRE) family.</text>
</comment>
<keyword evidence="6 14" id="KW-0812">Transmembrane</keyword>
<dbReference type="Gene3D" id="3.40.50.80">
    <property type="entry name" value="Nucleotide-binding domain of ferredoxin-NADP reductase (FNR) module"/>
    <property type="match status" value="1"/>
</dbReference>
<dbReference type="OrthoDB" id="17725at2759"/>
<dbReference type="Pfam" id="PF01794">
    <property type="entry name" value="Ferric_reduct"/>
    <property type="match status" value="1"/>
</dbReference>
<comment type="catalytic activity">
    <reaction evidence="12">
        <text>2 a Fe(II)-siderophore + NADP(+) + H(+) = 2 a Fe(III)-siderophore + NADPH</text>
        <dbReference type="Rhea" id="RHEA:28795"/>
        <dbReference type="Rhea" id="RHEA-COMP:11342"/>
        <dbReference type="Rhea" id="RHEA-COMP:11344"/>
        <dbReference type="ChEBI" id="CHEBI:15378"/>
        <dbReference type="ChEBI" id="CHEBI:29033"/>
        <dbReference type="ChEBI" id="CHEBI:29034"/>
        <dbReference type="ChEBI" id="CHEBI:57783"/>
        <dbReference type="ChEBI" id="CHEBI:58349"/>
        <dbReference type="EC" id="1.16.1.9"/>
    </reaction>
</comment>
<dbReference type="GO" id="GO:0006826">
    <property type="term" value="P:iron ion transport"/>
    <property type="evidence" value="ECO:0007669"/>
    <property type="project" value="TreeGrafter"/>
</dbReference>
<feature type="transmembrane region" description="Helical" evidence="14">
    <location>
        <begin position="39"/>
        <end position="68"/>
    </location>
</feature>
<dbReference type="Pfam" id="PF08030">
    <property type="entry name" value="NAD_binding_6"/>
    <property type="match status" value="1"/>
</dbReference>
<dbReference type="CDD" id="cd06186">
    <property type="entry name" value="NOX_Duox_like_FAD_NADP"/>
    <property type="match status" value="1"/>
</dbReference>
<dbReference type="InterPro" id="IPR013121">
    <property type="entry name" value="Fe_red_NAD-bd_6"/>
</dbReference>
<keyword evidence="10" id="KW-0406">Ion transport</keyword>
<gene>
    <name evidence="16" type="ORF">IFR04_013830</name>
</gene>
<feature type="transmembrane region" description="Helical" evidence="14">
    <location>
        <begin position="223"/>
        <end position="242"/>
    </location>
</feature>
<evidence type="ECO:0000256" key="14">
    <source>
        <dbReference type="SAM" id="Phobius"/>
    </source>
</evidence>
<dbReference type="EC" id="1.16.1.9" evidence="3"/>
<protein>
    <recommendedName>
        <fullName evidence="3">ferric-chelate reductase (NADPH)</fullName>
        <ecNumber evidence="3">1.16.1.9</ecNumber>
    </recommendedName>
</protein>
<dbReference type="InterPro" id="IPR017927">
    <property type="entry name" value="FAD-bd_FR_type"/>
</dbReference>